<gene>
    <name evidence="2" type="ORF">SPBR_09224</name>
</gene>
<dbReference type="RefSeq" id="XP_040622057.1">
    <property type="nucleotide sequence ID" value="XM_040767350.1"/>
</dbReference>
<dbReference type="AlphaFoldDB" id="A0A0C2JAY4"/>
<dbReference type="HOGENOM" id="CLU_1384971_0_0_1"/>
<evidence type="ECO:0000313" key="3">
    <source>
        <dbReference type="Proteomes" id="UP000031575"/>
    </source>
</evidence>
<protein>
    <submittedName>
        <fullName evidence="2">Uncharacterized protein</fullName>
    </submittedName>
</protein>
<name>A0A0C2JAY4_9PEZI</name>
<comment type="caution">
    <text evidence="2">The sequence shown here is derived from an EMBL/GenBank/DDBJ whole genome shotgun (WGS) entry which is preliminary data.</text>
</comment>
<dbReference type="EMBL" id="AWTV01000004">
    <property type="protein sequence ID" value="KIH94047.1"/>
    <property type="molecule type" value="Genomic_DNA"/>
</dbReference>
<evidence type="ECO:0000313" key="2">
    <source>
        <dbReference type="EMBL" id="KIH94047.1"/>
    </source>
</evidence>
<sequence>MVVPSVHSQENSAIFMANFDLTSRHVLFHFMMQMHRIDKGTVEERRGVTFTGFILIEASDTKQQTPIQQILPALSDQATSNTAALPRMARDISGIHATVQTLQENVYADHRTTPAAMPASAMALSSPMAQHPGTQLGSRLSAHHILPRPPRVLTSRAGPVTTTPSRRRVTTSAPLARDTGYGAPYNGVVPRKTRLGT</sequence>
<dbReference type="GeneID" id="63682271"/>
<reference evidence="2 3" key="1">
    <citation type="journal article" date="2014" name="BMC Genomics">
        <title>Comparative genomics of the major fungal agents of human and animal Sporotrichosis: Sporothrix schenckii and Sporothrix brasiliensis.</title>
        <authorList>
            <person name="Teixeira M.M."/>
            <person name="de Almeida L.G."/>
            <person name="Kubitschek-Barreira P."/>
            <person name="Alves F.L."/>
            <person name="Kioshima E.S."/>
            <person name="Abadio A.K."/>
            <person name="Fernandes L."/>
            <person name="Derengowski L.S."/>
            <person name="Ferreira K.S."/>
            <person name="Souza R.C."/>
            <person name="Ruiz J.C."/>
            <person name="de Andrade N.C."/>
            <person name="Paes H.C."/>
            <person name="Nicola A.M."/>
            <person name="Albuquerque P."/>
            <person name="Gerber A.L."/>
            <person name="Martins V.P."/>
            <person name="Peconick L.D."/>
            <person name="Neto A.V."/>
            <person name="Chaucanez C.B."/>
            <person name="Silva P.A."/>
            <person name="Cunha O.L."/>
            <person name="de Oliveira F.F."/>
            <person name="dos Santos T.C."/>
            <person name="Barros A.L."/>
            <person name="Soares M.A."/>
            <person name="de Oliveira L.M."/>
            <person name="Marini M.M."/>
            <person name="Villalobos-Duno H."/>
            <person name="Cunha M.M."/>
            <person name="de Hoog S."/>
            <person name="da Silveira J.F."/>
            <person name="Henrissat B."/>
            <person name="Nino-Vega G.A."/>
            <person name="Cisalpino P.S."/>
            <person name="Mora-Montes H.M."/>
            <person name="Almeida S.R."/>
            <person name="Stajich J.E."/>
            <person name="Lopes-Bezerra L.M."/>
            <person name="Vasconcelos A.T."/>
            <person name="Felipe M.S."/>
        </authorList>
    </citation>
    <scope>NUCLEOTIDE SEQUENCE [LARGE SCALE GENOMIC DNA]</scope>
    <source>
        <strain evidence="2 3">5110</strain>
    </source>
</reference>
<proteinExistence type="predicted"/>
<evidence type="ECO:0000256" key="1">
    <source>
        <dbReference type="SAM" id="MobiDB-lite"/>
    </source>
</evidence>
<accession>A0A0C2JAY4</accession>
<organism evidence="2 3">
    <name type="scientific">Sporothrix brasiliensis 5110</name>
    <dbReference type="NCBI Taxonomy" id="1398154"/>
    <lineage>
        <taxon>Eukaryota</taxon>
        <taxon>Fungi</taxon>
        <taxon>Dikarya</taxon>
        <taxon>Ascomycota</taxon>
        <taxon>Pezizomycotina</taxon>
        <taxon>Sordariomycetes</taxon>
        <taxon>Sordariomycetidae</taxon>
        <taxon>Ophiostomatales</taxon>
        <taxon>Ophiostomataceae</taxon>
        <taxon>Sporothrix</taxon>
    </lineage>
</organism>
<dbReference type="Proteomes" id="UP000031575">
    <property type="component" value="Unassembled WGS sequence"/>
</dbReference>
<dbReference type="VEuPathDB" id="FungiDB:SPBR_09224"/>
<feature type="region of interest" description="Disordered" evidence="1">
    <location>
        <begin position="150"/>
        <end position="197"/>
    </location>
</feature>
<keyword evidence="3" id="KW-1185">Reference proteome</keyword>